<feature type="region of interest" description="Disordered" evidence="1">
    <location>
        <begin position="54"/>
        <end position="78"/>
    </location>
</feature>
<reference evidence="3" key="2">
    <citation type="submission" date="2013-04" db="UniProtKB">
        <authorList>
            <consortium name="EnsemblPlants"/>
        </authorList>
    </citation>
    <scope>IDENTIFICATION</scope>
</reference>
<dbReference type="EnsemblPlants" id="OB06G16320.1">
    <property type="protein sequence ID" value="OB06G16320.1"/>
    <property type="gene ID" value="OB06G16320"/>
</dbReference>
<evidence type="ECO:0000256" key="2">
    <source>
        <dbReference type="SAM" id="SignalP"/>
    </source>
</evidence>
<feature type="signal peptide" evidence="2">
    <location>
        <begin position="1"/>
        <end position="28"/>
    </location>
</feature>
<evidence type="ECO:0000256" key="1">
    <source>
        <dbReference type="SAM" id="MobiDB-lite"/>
    </source>
</evidence>
<dbReference type="HOGENOM" id="CLU_2625914_0_0_1"/>
<dbReference type="Proteomes" id="UP000006038">
    <property type="component" value="Chromosome 6"/>
</dbReference>
<feature type="chain" id="PRO_5003773667" description="Secreted protein" evidence="2">
    <location>
        <begin position="29"/>
        <end position="78"/>
    </location>
</feature>
<sequence length="78" mass="7553">MGLPMAFTLLMSVTVVAWLAAMDCTTQGSGTTSVTPGSSGASGSSAESALAVRIWSAEASPPKTTSATEASVSAGGAE</sequence>
<dbReference type="AlphaFoldDB" id="J3MC88"/>
<protein>
    <recommendedName>
        <fullName evidence="5">Secreted protein</fullName>
    </recommendedName>
</protein>
<keyword evidence="4" id="KW-1185">Reference proteome</keyword>
<evidence type="ECO:0000313" key="3">
    <source>
        <dbReference type="EnsemblPlants" id="OB06G16320.1"/>
    </source>
</evidence>
<organism evidence="3">
    <name type="scientific">Oryza brachyantha</name>
    <name type="common">malo sina</name>
    <dbReference type="NCBI Taxonomy" id="4533"/>
    <lineage>
        <taxon>Eukaryota</taxon>
        <taxon>Viridiplantae</taxon>
        <taxon>Streptophyta</taxon>
        <taxon>Embryophyta</taxon>
        <taxon>Tracheophyta</taxon>
        <taxon>Spermatophyta</taxon>
        <taxon>Magnoliopsida</taxon>
        <taxon>Liliopsida</taxon>
        <taxon>Poales</taxon>
        <taxon>Poaceae</taxon>
        <taxon>BOP clade</taxon>
        <taxon>Oryzoideae</taxon>
        <taxon>Oryzeae</taxon>
        <taxon>Oryzinae</taxon>
        <taxon>Oryza</taxon>
    </lineage>
</organism>
<reference evidence="3" key="1">
    <citation type="journal article" date="2013" name="Nat. Commun.">
        <title>Whole-genome sequencing of Oryza brachyantha reveals mechanisms underlying Oryza genome evolution.</title>
        <authorList>
            <person name="Chen J."/>
            <person name="Huang Q."/>
            <person name="Gao D."/>
            <person name="Wang J."/>
            <person name="Lang Y."/>
            <person name="Liu T."/>
            <person name="Li B."/>
            <person name="Bai Z."/>
            <person name="Luis Goicoechea J."/>
            <person name="Liang C."/>
            <person name="Chen C."/>
            <person name="Zhang W."/>
            <person name="Sun S."/>
            <person name="Liao Y."/>
            <person name="Zhang X."/>
            <person name="Yang L."/>
            <person name="Song C."/>
            <person name="Wang M."/>
            <person name="Shi J."/>
            <person name="Liu G."/>
            <person name="Liu J."/>
            <person name="Zhou H."/>
            <person name="Zhou W."/>
            <person name="Yu Q."/>
            <person name="An N."/>
            <person name="Chen Y."/>
            <person name="Cai Q."/>
            <person name="Wang B."/>
            <person name="Liu B."/>
            <person name="Min J."/>
            <person name="Huang Y."/>
            <person name="Wu H."/>
            <person name="Li Z."/>
            <person name="Zhang Y."/>
            <person name="Yin Y."/>
            <person name="Song W."/>
            <person name="Jiang J."/>
            <person name="Jackson S.A."/>
            <person name="Wing R.A."/>
            <person name="Wang J."/>
            <person name="Chen M."/>
        </authorList>
    </citation>
    <scope>NUCLEOTIDE SEQUENCE [LARGE SCALE GENOMIC DNA]</scope>
    <source>
        <strain evidence="3">cv. IRGC 101232</strain>
    </source>
</reference>
<keyword evidence="2" id="KW-0732">Signal</keyword>
<feature type="compositionally biased region" description="Polar residues" evidence="1">
    <location>
        <begin position="62"/>
        <end position="71"/>
    </location>
</feature>
<name>J3MC88_ORYBR</name>
<evidence type="ECO:0000313" key="4">
    <source>
        <dbReference type="Proteomes" id="UP000006038"/>
    </source>
</evidence>
<proteinExistence type="predicted"/>
<accession>J3MC88</accession>
<evidence type="ECO:0008006" key="5">
    <source>
        <dbReference type="Google" id="ProtNLM"/>
    </source>
</evidence>
<dbReference type="Gramene" id="OB06G16320.1">
    <property type="protein sequence ID" value="OB06G16320.1"/>
    <property type="gene ID" value="OB06G16320"/>
</dbReference>